<evidence type="ECO:0000313" key="1">
    <source>
        <dbReference type="EMBL" id="MBD3867497.1"/>
    </source>
</evidence>
<keyword evidence="1" id="KW-0378">Hydrolase</keyword>
<dbReference type="GO" id="GO:0004180">
    <property type="term" value="F:carboxypeptidase activity"/>
    <property type="evidence" value="ECO:0007669"/>
    <property type="project" value="UniProtKB-KW"/>
</dbReference>
<organism evidence="1 2">
    <name type="scientific">Candidatus Polarisedimenticola svalbardensis</name>
    <dbReference type="NCBI Taxonomy" id="2886004"/>
    <lineage>
        <taxon>Bacteria</taxon>
        <taxon>Pseudomonadati</taxon>
        <taxon>Acidobacteriota</taxon>
        <taxon>Candidatus Polarisedimenticolia</taxon>
        <taxon>Candidatus Polarisedimenticolales</taxon>
        <taxon>Candidatus Polarisedimenticolaceae</taxon>
        <taxon>Candidatus Polarisedimenticola</taxon>
    </lineage>
</organism>
<comment type="caution">
    <text evidence="1">The sequence shown here is derived from an EMBL/GenBank/DDBJ whole genome shotgun (WGS) entry which is preliminary data.</text>
</comment>
<proteinExistence type="predicted"/>
<gene>
    <name evidence="1" type="ORF">IFK94_05180</name>
</gene>
<name>A0A8J7CCJ3_9BACT</name>
<keyword evidence="1" id="KW-0121">Carboxypeptidase</keyword>
<accession>A0A8J7CCJ3</accession>
<protein>
    <submittedName>
        <fullName evidence="1">Carboxypeptidase regulatory-like domain-containing protein</fullName>
    </submittedName>
</protein>
<dbReference type="InterPro" id="IPR008969">
    <property type="entry name" value="CarboxyPept-like_regulatory"/>
</dbReference>
<dbReference type="EMBL" id="JACXWD010000011">
    <property type="protein sequence ID" value="MBD3867497.1"/>
    <property type="molecule type" value="Genomic_DNA"/>
</dbReference>
<dbReference type="SUPFAM" id="SSF49464">
    <property type="entry name" value="Carboxypeptidase regulatory domain-like"/>
    <property type="match status" value="2"/>
</dbReference>
<dbReference type="AlphaFoldDB" id="A0A8J7CCJ3"/>
<keyword evidence="1" id="KW-0645">Protease</keyword>
<reference evidence="1 2" key="1">
    <citation type="submission" date="2020-08" db="EMBL/GenBank/DDBJ databases">
        <title>Acidobacteriota in marine sediments use diverse sulfur dissimilation pathways.</title>
        <authorList>
            <person name="Wasmund K."/>
        </authorList>
    </citation>
    <scope>NUCLEOTIDE SEQUENCE [LARGE SCALE GENOMIC DNA]</scope>
    <source>
        <strain evidence="1">MAG AM4</strain>
    </source>
</reference>
<dbReference type="Proteomes" id="UP000648239">
    <property type="component" value="Unassembled WGS sequence"/>
</dbReference>
<dbReference type="Gene3D" id="2.60.40.1120">
    <property type="entry name" value="Carboxypeptidase-like, regulatory domain"/>
    <property type="match status" value="2"/>
</dbReference>
<evidence type="ECO:0000313" key="2">
    <source>
        <dbReference type="Proteomes" id="UP000648239"/>
    </source>
</evidence>
<sequence length="237" mass="25047">MDFRRMLIFPVLAMILALPVAGGNNGTSLKGSASLDRNRPVVGASVRISPENDRSRYLLTSTDGQGLLETMDLPDGDYQVSFTKEGLTPVMKSAVNVRFPFRPVVEVKMTPGPDSEPAPAAVDSEDLLDLTGRVLTREGDPVADVTVRLVRLDGGGDPLKIRSAEDGTLTGSELAPGSWAVEVRAAGFLSIRSVLDLEGPVLLVALLIPQPASYLAPAMDLLPDEQPVPPAGATPLP</sequence>